<reference evidence="4" key="1">
    <citation type="submission" date="2021-02" db="EMBL/GenBank/DDBJ databases">
        <title>First Annotated Genome of the Yellow-green Alga Tribonema minus.</title>
        <authorList>
            <person name="Mahan K.M."/>
        </authorList>
    </citation>
    <scope>NUCLEOTIDE SEQUENCE</scope>
    <source>
        <strain evidence="4">UTEX B ZZ1240</strain>
    </source>
</reference>
<dbReference type="Proteomes" id="UP000664859">
    <property type="component" value="Unassembled WGS sequence"/>
</dbReference>
<dbReference type="GO" id="GO:0046872">
    <property type="term" value="F:metal ion binding"/>
    <property type="evidence" value="ECO:0007669"/>
    <property type="project" value="UniProtKB-KW"/>
</dbReference>
<keyword evidence="5" id="KW-1185">Reference proteome</keyword>
<dbReference type="PANTHER" id="PTHR10869">
    <property type="entry name" value="PROLYL 4-HYDROXYLASE ALPHA SUBUNIT"/>
    <property type="match status" value="1"/>
</dbReference>
<dbReference type="OrthoDB" id="420380at2759"/>
<dbReference type="Pfam" id="PF13640">
    <property type="entry name" value="2OG-FeII_Oxy_3"/>
    <property type="match status" value="1"/>
</dbReference>
<accession>A0A835YV79</accession>
<keyword evidence="1" id="KW-0479">Metal-binding</keyword>
<dbReference type="GO" id="GO:0004656">
    <property type="term" value="F:procollagen-proline 4-dioxygenase activity"/>
    <property type="evidence" value="ECO:0007669"/>
    <property type="project" value="TreeGrafter"/>
</dbReference>
<gene>
    <name evidence="4" type="ORF">JKP88DRAFT_278264</name>
</gene>
<protein>
    <recommendedName>
        <fullName evidence="3">Prolyl 4-hydroxylase alpha subunit Fe(2+) 2OG dioxygenase domain-containing protein</fullName>
    </recommendedName>
</protein>
<evidence type="ECO:0000259" key="3">
    <source>
        <dbReference type="Pfam" id="PF13640"/>
    </source>
</evidence>
<organism evidence="4 5">
    <name type="scientific">Tribonema minus</name>
    <dbReference type="NCBI Taxonomy" id="303371"/>
    <lineage>
        <taxon>Eukaryota</taxon>
        <taxon>Sar</taxon>
        <taxon>Stramenopiles</taxon>
        <taxon>Ochrophyta</taxon>
        <taxon>PX clade</taxon>
        <taxon>Xanthophyceae</taxon>
        <taxon>Tribonematales</taxon>
        <taxon>Tribonemataceae</taxon>
        <taxon>Tribonema</taxon>
    </lineage>
</organism>
<name>A0A835YV79_9STRA</name>
<dbReference type="InterPro" id="IPR045054">
    <property type="entry name" value="P4HA-like"/>
</dbReference>
<feature type="domain" description="Prolyl 4-hydroxylase alpha subunit Fe(2+) 2OG dioxygenase" evidence="3">
    <location>
        <begin position="8"/>
        <end position="102"/>
    </location>
</feature>
<evidence type="ECO:0000256" key="2">
    <source>
        <dbReference type="ARBA" id="ARBA00023004"/>
    </source>
</evidence>
<dbReference type="GO" id="GO:0005783">
    <property type="term" value="C:endoplasmic reticulum"/>
    <property type="evidence" value="ECO:0007669"/>
    <property type="project" value="TreeGrafter"/>
</dbReference>
<dbReference type="AlphaFoldDB" id="A0A835YV79"/>
<evidence type="ECO:0000256" key="1">
    <source>
        <dbReference type="ARBA" id="ARBA00022723"/>
    </source>
</evidence>
<sequence length="127" mass="13527">MEGQEAFTVVRYDAGGEYFPHCDTNCDGSAHTPGGRVATMIIYCEEAAIGGGTSFSSVDVFVKGKRGQALLSSYYNPATGRLDNGLSRHCGCRVTEGNKRIATLTMRKGVNATVTHESFDAAGKLIK</sequence>
<evidence type="ECO:0000313" key="5">
    <source>
        <dbReference type="Proteomes" id="UP000664859"/>
    </source>
</evidence>
<evidence type="ECO:0000313" key="4">
    <source>
        <dbReference type="EMBL" id="KAG5182282.1"/>
    </source>
</evidence>
<dbReference type="EMBL" id="JAFCMP010000257">
    <property type="protein sequence ID" value="KAG5182282.1"/>
    <property type="molecule type" value="Genomic_DNA"/>
</dbReference>
<dbReference type="InterPro" id="IPR044862">
    <property type="entry name" value="Pro_4_hyd_alph_FE2OG_OXY"/>
</dbReference>
<proteinExistence type="predicted"/>
<comment type="caution">
    <text evidence="4">The sequence shown here is derived from an EMBL/GenBank/DDBJ whole genome shotgun (WGS) entry which is preliminary data.</text>
</comment>
<keyword evidence="2" id="KW-0408">Iron</keyword>
<dbReference type="Gene3D" id="2.60.120.620">
    <property type="entry name" value="q2cbj1_9rhob like domain"/>
    <property type="match status" value="1"/>
</dbReference>
<dbReference type="PANTHER" id="PTHR10869:SF226">
    <property type="entry name" value="PROLYL 4-HYDROXYLASE ALPHA SUBUNIT DOMAIN-CONTAINING PROTEIN"/>
    <property type="match status" value="1"/>
</dbReference>